<proteinExistence type="predicted"/>
<dbReference type="EMBL" id="CP109546">
    <property type="protein sequence ID" value="WTZ07306.1"/>
    <property type="molecule type" value="Genomic_DNA"/>
</dbReference>
<gene>
    <name evidence="3" type="ORF">OG699_04415</name>
</gene>
<keyword evidence="2" id="KW-1133">Transmembrane helix</keyword>
<reference evidence="3" key="1">
    <citation type="submission" date="2022-10" db="EMBL/GenBank/DDBJ databases">
        <title>The complete genomes of actinobacterial strains from the NBC collection.</title>
        <authorList>
            <person name="Joergensen T.S."/>
            <person name="Alvarez Arevalo M."/>
            <person name="Sterndorff E.B."/>
            <person name="Faurdal D."/>
            <person name="Vuksanovic O."/>
            <person name="Mourched A.-S."/>
            <person name="Charusanti P."/>
            <person name="Shaw S."/>
            <person name="Blin K."/>
            <person name="Weber T."/>
        </authorList>
    </citation>
    <scope>NUCLEOTIDE SEQUENCE</scope>
    <source>
        <strain evidence="3">NBC_01393</strain>
    </source>
</reference>
<evidence type="ECO:0000256" key="1">
    <source>
        <dbReference type="SAM" id="MobiDB-lite"/>
    </source>
</evidence>
<feature type="region of interest" description="Disordered" evidence="1">
    <location>
        <begin position="9"/>
        <end position="55"/>
    </location>
</feature>
<organism evidence="3">
    <name type="scientific">Streptomyces sp. NBC_01393</name>
    <dbReference type="NCBI Taxonomy" id="2903851"/>
    <lineage>
        <taxon>Bacteria</taxon>
        <taxon>Bacillati</taxon>
        <taxon>Actinomycetota</taxon>
        <taxon>Actinomycetes</taxon>
        <taxon>Kitasatosporales</taxon>
        <taxon>Streptomycetaceae</taxon>
        <taxon>Streptomyces</taxon>
    </lineage>
</organism>
<dbReference type="InterPro" id="IPR007436">
    <property type="entry name" value="DUF485"/>
</dbReference>
<protein>
    <submittedName>
        <fullName evidence="3">DUF485 domain-containing protein</fullName>
    </submittedName>
</protein>
<evidence type="ECO:0000313" key="3">
    <source>
        <dbReference type="EMBL" id="WTZ07306.1"/>
    </source>
</evidence>
<dbReference type="Pfam" id="PF04341">
    <property type="entry name" value="DUF485"/>
    <property type="match status" value="1"/>
</dbReference>
<evidence type="ECO:0000256" key="2">
    <source>
        <dbReference type="SAM" id="Phobius"/>
    </source>
</evidence>
<dbReference type="AlphaFoldDB" id="A0AAU3HP07"/>
<name>A0AAU3HP07_9ACTN</name>
<keyword evidence="2" id="KW-0472">Membrane</keyword>
<feature type="transmembrane region" description="Helical" evidence="2">
    <location>
        <begin position="75"/>
        <end position="98"/>
    </location>
</feature>
<feature type="transmembrane region" description="Helical" evidence="2">
    <location>
        <begin position="104"/>
        <end position="127"/>
    </location>
</feature>
<accession>A0AAU3HP07</accession>
<sequence length="157" mass="17334">MHAGPALHLETGMSYDSSAPRPARPPRGHQNSFAQHVPDPAAAEPLRGGASPRAWTGHHRDLRILRRAYRRQRRVTTFAVLGCFTLFLGLAAGCPGLMNRPVTGGLSAGLVIALSQIPATWLAVLVYERTARRYVDPLARRVNRSVPWAEAQQERKR</sequence>
<keyword evidence="2" id="KW-0812">Transmembrane</keyword>